<organism evidence="2 3">
    <name type="scientific">Peptoclostridium litorale DSM 5388</name>
    <dbReference type="NCBI Taxonomy" id="1121324"/>
    <lineage>
        <taxon>Bacteria</taxon>
        <taxon>Bacillati</taxon>
        <taxon>Bacillota</taxon>
        <taxon>Clostridia</taxon>
        <taxon>Peptostreptococcales</taxon>
        <taxon>Peptoclostridiaceae</taxon>
        <taxon>Peptoclostridium</taxon>
    </lineage>
</organism>
<evidence type="ECO:0000313" key="3">
    <source>
        <dbReference type="Proteomes" id="UP000027946"/>
    </source>
</evidence>
<dbReference type="Proteomes" id="UP000027946">
    <property type="component" value="Unassembled WGS sequence"/>
</dbReference>
<proteinExistence type="predicted"/>
<dbReference type="STRING" id="1121324.CLIT_23c00710"/>
<keyword evidence="1" id="KW-0812">Transmembrane</keyword>
<name>A0A069R9Q6_PEPLI</name>
<dbReference type="AlphaFoldDB" id="A0A069R9Q6"/>
<dbReference type="EMBL" id="JJMM01000026">
    <property type="protein sequence ID" value="KDR93799.1"/>
    <property type="molecule type" value="Genomic_DNA"/>
</dbReference>
<evidence type="ECO:0000256" key="1">
    <source>
        <dbReference type="SAM" id="Phobius"/>
    </source>
</evidence>
<accession>A0A069R9Q6</accession>
<protein>
    <submittedName>
        <fullName evidence="2">Uncharacterized protein</fullName>
    </submittedName>
</protein>
<feature type="transmembrane region" description="Helical" evidence="1">
    <location>
        <begin position="56"/>
        <end position="78"/>
    </location>
</feature>
<reference evidence="2 3" key="1">
    <citation type="submission" date="2014-03" db="EMBL/GenBank/DDBJ databases">
        <title>Genome sequence of Clostridium litorale W6, DSM 5388.</title>
        <authorList>
            <person name="Poehlein A."/>
            <person name="Jagirdar A."/>
            <person name="Khonsari B."/>
            <person name="Chibani C.M."/>
            <person name="Gutierrez Gutierrez D.A."/>
            <person name="Davydova E."/>
            <person name="Alghaithi H.S."/>
            <person name="Nair K.P."/>
            <person name="Dhamotharan K."/>
            <person name="Chandran L."/>
            <person name="G W."/>
            <person name="Daniel R."/>
        </authorList>
    </citation>
    <scope>NUCLEOTIDE SEQUENCE [LARGE SCALE GENOMIC DNA]</scope>
    <source>
        <strain evidence="2 3">W6</strain>
    </source>
</reference>
<gene>
    <name evidence="2" type="ORF">CLIT_23c00710</name>
</gene>
<sequence length="314" mass="36389">MYTILSIICLAAEIWAVWANVGMKYFILIHIIAAAALLAAKRILKGVRKDSLESLIILMMPMGGLLVHVVVEICYKFLRIDENAVAEYEDYIKYKEFITLHKDIDIQKEINILSLGDRLMHSSSEEKKSAIMSLNTNDIEVKTGVLRKALLDKDPEVVHYAASTLSFIHDRYENKLSDMENEYARRSTTSKLYELISEYKKYLSLGIVDEISRPAHEKKYVSLLKELDSRSGGDFDMGIMIAREYIEYGNIEGALGILQKLRSKHADRYEVYIEYMHICYKKRDFKSIIRTAKKVKEMDIKIPDKEMKMVDFWT</sequence>
<keyword evidence="1" id="KW-0472">Membrane</keyword>
<keyword evidence="3" id="KW-1185">Reference proteome</keyword>
<feature type="transmembrane region" description="Helical" evidence="1">
    <location>
        <begin position="26"/>
        <end position="44"/>
    </location>
</feature>
<evidence type="ECO:0000313" key="2">
    <source>
        <dbReference type="EMBL" id="KDR93799.1"/>
    </source>
</evidence>
<comment type="caution">
    <text evidence="2">The sequence shown here is derived from an EMBL/GenBank/DDBJ whole genome shotgun (WGS) entry which is preliminary data.</text>
</comment>
<keyword evidence="1" id="KW-1133">Transmembrane helix</keyword>